<evidence type="ECO:0000313" key="3">
    <source>
        <dbReference type="Proteomes" id="UP000789396"/>
    </source>
</evidence>
<feature type="region of interest" description="Disordered" evidence="1">
    <location>
        <begin position="1"/>
        <end position="21"/>
    </location>
</feature>
<sequence>MTKVVGEMFSQREKEDNNLEKKRIAKEKQEIEEKLNNQKNLFLCEGRTDENKEGVKYASFLGMENGQKYYLMVPVDHPITKQNDPAIKKILNNIF</sequence>
<proteinExistence type="predicted"/>
<dbReference type="AlphaFoldDB" id="A0A9N8YRJ7"/>
<protein>
    <submittedName>
        <fullName evidence="2">806_t:CDS:1</fullName>
    </submittedName>
</protein>
<comment type="caution">
    <text evidence="2">The sequence shown here is derived from an EMBL/GenBank/DDBJ whole genome shotgun (WGS) entry which is preliminary data.</text>
</comment>
<dbReference type="EMBL" id="CAJVPZ010000003">
    <property type="protein sequence ID" value="CAG8448139.1"/>
    <property type="molecule type" value="Genomic_DNA"/>
</dbReference>
<feature type="compositionally biased region" description="Basic and acidic residues" evidence="1">
    <location>
        <begin position="10"/>
        <end position="21"/>
    </location>
</feature>
<reference evidence="2" key="1">
    <citation type="submission" date="2021-06" db="EMBL/GenBank/DDBJ databases">
        <authorList>
            <person name="Kallberg Y."/>
            <person name="Tangrot J."/>
            <person name="Rosling A."/>
        </authorList>
    </citation>
    <scope>NUCLEOTIDE SEQUENCE</scope>
    <source>
        <strain evidence="2">IN212</strain>
    </source>
</reference>
<dbReference type="Proteomes" id="UP000789396">
    <property type="component" value="Unassembled WGS sequence"/>
</dbReference>
<keyword evidence="3" id="KW-1185">Reference proteome</keyword>
<name>A0A9N8YRJ7_9GLOM</name>
<gene>
    <name evidence="2" type="ORF">RFULGI_LOCUS68</name>
</gene>
<evidence type="ECO:0000256" key="1">
    <source>
        <dbReference type="SAM" id="MobiDB-lite"/>
    </source>
</evidence>
<evidence type="ECO:0000313" key="2">
    <source>
        <dbReference type="EMBL" id="CAG8448139.1"/>
    </source>
</evidence>
<accession>A0A9N8YRJ7</accession>
<organism evidence="2 3">
    <name type="scientific">Racocetra fulgida</name>
    <dbReference type="NCBI Taxonomy" id="60492"/>
    <lineage>
        <taxon>Eukaryota</taxon>
        <taxon>Fungi</taxon>
        <taxon>Fungi incertae sedis</taxon>
        <taxon>Mucoromycota</taxon>
        <taxon>Glomeromycotina</taxon>
        <taxon>Glomeromycetes</taxon>
        <taxon>Diversisporales</taxon>
        <taxon>Gigasporaceae</taxon>
        <taxon>Racocetra</taxon>
    </lineage>
</organism>